<protein>
    <submittedName>
        <fullName evidence="3">SDR family oxidoreductase</fullName>
    </submittedName>
</protein>
<dbReference type="InterPro" id="IPR036291">
    <property type="entry name" value="NAD(P)-bd_dom_sf"/>
</dbReference>
<dbReference type="InterPro" id="IPR002347">
    <property type="entry name" value="SDR_fam"/>
</dbReference>
<comment type="caution">
    <text evidence="3">The sequence shown here is derived from an EMBL/GenBank/DDBJ whole genome shotgun (WGS) entry which is preliminary data.</text>
</comment>
<evidence type="ECO:0000256" key="2">
    <source>
        <dbReference type="ARBA" id="ARBA00023002"/>
    </source>
</evidence>
<dbReference type="RefSeq" id="WP_336808427.1">
    <property type="nucleotide sequence ID" value="NZ_JBBBNY010000011.1"/>
</dbReference>
<dbReference type="Gene3D" id="3.40.50.720">
    <property type="entry name" value="NAD(P)-binding Rossmann-like Domain"/>
    <property type="match status" value="1"/>
</dbReference>
<evidence type="ECO:0000313" key="3">
    <source>
        <dbReference type="EMBL" id="MEI7037789.1"/>
    </source>
</evidence>
<dbReference type="Proteomes" id="UP001381174">
    <property type="component" value="Unassembled WGS sequence"/>
</dbReference>
<reference evidence="3 4" key="1">
    <citation type="journal article" date="2014" name="Int. J. Syst. Evol. Microbiol.">
        <title>Fulvimonas yonginensis sp. nov., isolated from greenhouse soil, and emended description of the genus Fulvimonas.</title>
        <authorList>
            <person name="Ahn J.H."/>
            <person name="Kim S.J."/>
            <person name="Weon H.Y."/>
            <person name="Hong S.B."/>
            <person name="Seok S.J."/>
            <person name="Kwon S.W."/>
        </authorList>
    </citation>
    <scope>NUCLEOTIDE SEQUENCE [LARGE SCALE GENOMIC DNA]</scope>
    <source>
        <strain evidence="3 4">KACC 16952</strain>
    </source>
</reference>
<comment type="similarity">
    <text evidence="1">Belongs to the short-chain dehydrogenases/reductases (SDR) family.</text>
</comment>
<dbReference type="PANTHER" id="PTHR43477:SF1">
    <property type="entry name" value="DIHYDROANTICAPSIN 7-DEHYDROGENASE"/>
    <property type="match status" value="1"/>
</dbReference>
<dbReference type="Pfam" id="PF13561">
    <property type="entry name" value="adh_short_C2"/>
    <property type="match status" value="1"/>
</dbReference>
<proteinExistence type="inferred from homology"/>
<dbReference type="InterPro" id="IPR051122">
    <property type="entry name" value="SDR_DHRS6-like"/>
</dbReference>
<organism evidence="3 4">
    <name type="scientific">Fulvimonas yonginensis</name>
    <dbReference type="NCBI Taxonomy" id="1495200"/>
    <lineage>
        <taxon>Bacteria</taxon>
        <taxon>Pseudomonadati</taxon>
        <taxon>Pseudomonadota</taxon>
        <taxon>Gammaproteobacteria</taxon>
        <taxon>Lysobacterales</taxon>
        <taxon>Rhodanobacteraceae</taxon>
        <taxon>Fulvimonas</taxon>
    </lineage>
</organism>
<keyword evidence="2" id="KW-0560">Oxidoreductase</keyword>
<dbReference type="PANTHER" id="PTHR43477">
    <property type="entry name" value="DIHYDROANTICAPSIN 7-DEHYDROGENASE"/>
    <property type="match status" value="1"/>
</dbReference>
<gene>
    <name evidence="3" type="ORF">WAT24_13555</name>
</gene>
<dbReference type="PRINTS" id="PR00081">
    <property type="entry name" value="GDHRDH"/>
</dbReference>
<dbReference type="SUPFAM" id="SSF51735">
    <property type="entry name" value="NAD(P)-binding Rossmann-fold domains"/>
    <property type="match status" value="1"/>
</dbReference>
<evidence type="ECO:0000313" key="4">
    <source>
        <dbReference type="Proteomes" id="UP001381174"/>
    </source>
</evidence>
<evidence type="ECO:0000256" key="1">
    <source>
        <dbReference type="ARBA" id="ARBA00006484"/>
    </source>
</evidence>
<sequence length="241" mass="24696">MNEAGNRVVVLGGSSGLGLASVRMLAGAGHAVVATGRDPAKLAQALAPLRGDVRGVAFDAADRAQLDAFFARLGPFDHLVIALSGGEGAGMFRELDIAALRRGFAAKFWPHVEAAQAALPALRPGGSITFVTAISARVANPGTAGLAAINAAIEAMVPVLARELAPIRVNAVSPGVVDTPWWDGLDPQVKEAVFRRQAAVLPVGRVGRPDEVAQAIAFLVGNGFTTGTVIECDGGLHLGML</sequence>
<keyword evidence="4" id="KW-1185">Reference proteome</keyword>
<accession>A0ABU8JF21</accession>
<dbReference type="EMBL" id="JBBBNY010000011">
    <property type="protein sequence ID" value="MEI7037789.1"/>
    <property type="molecule type" value="Genomic_DNA"/>
</dbReference>
<name>A0ABU8JF21_9GAMM</name>